<dbReference type="Gene3D" id="3.40.50.1820">
    <property type="entry name" value="alpha/beta hydrolase"/>
    <property type="match status" value="1"/>
</dbReference>
<dbReference type="SUPFAM" id="SSF53474">
    <property type="entry name" value="alpha/beta-Hydrolases"/>
    <property type="match status" value="1"/>
</dbReference>
<protein>
    <recommendedName>
        <fullName evidence="2">Carboxylesterase type B domain-containing protein</fullName>
    </recommendedName>
</protein>
<accession>A0A3E2HBX7</accession>
<dbReference type="OMA" id="WGQFTYG"/>
<organism evidence="3 4">
    <name type="scientific">Scytalidium lignicola</name>
    <name type="common">Hyphomycete</name>
    <dbReference type="NCBI Taxonomy" id="5539"/>
    <lineage>
        <taxon>Eukaryota</taxon>
        <taxon>Fungi</taxon>
        <taxon>Dikarya</taxon>
        <taxon>Ascomycota</taxon>
        <taxon>Pezizomycotina</taxon>
        <taxon>Leotiomycetes</taxon>
        <taxon>Leotiomycetes incertae sedis</taxon>
        <taxon>Scytalidium</taxon>
    </lineage>
</organism>
<dbReference type="InterPro" id="IPR019819">
    <property type="entry name" value="Carboxylesterase_B_CS"/>
</dbReference>
<dbReference type="Pfam" id="PF00135">
    <property type="entry name" value="COesterase"/>
    <property type="match status" value="1"/>
</dbReference>
<dbReference type="AlphaFoldDB" id="A0A3E2HBX7"/>
<dbReference type="Proteomes" id="UP000258309">
    <property type="component" value="Unassembled WGS sequence"/>
</dbReference>
<evidence type="ECO:0000313" key="4">
    <source>
        <dbReference type="Proteomes" id="UP000258309"/>
    </source>
</evidence>
<feature type="chain" id="PRO_5017601294" description="Carboxylesterase type B domain-containing protein" evidence="1">
    <location>
        <begin position="20"/>
        <end position="504"/>
    </location>
</feature>
<proteinExistence type="predicted"/>
<feature type="non-terminal residue" evidence="3">
    <location>
        <position position="1"/>
    </location>
</feature>
<reference evidence="3 4" key="1">
    <citation type="submission" date="2018-05" db="EMBL/GenBank/DDBJ databases">
        <title>Draft genome sequence of Scytalidium lignicola DSM 105466, a ubiquitous saprotrophic fungus.</title>
        <authorList>
            <person name="Buettner E."/>
            <person name="Gebauer A.M."/>
            <person name="Hofrichter M."/>
            <person name="Liers C."/>
            <person name="Kellner H."/>
        </authorList>
    </citation>
    <scope>NUCLEOTIDE SEQUENCE [LARGE SCALE GENOMIC DNA]</scope>
    <source>
        <strain evidence="3 4">DSM 105466</strain>
    </source>
</reference>
<dbReference type="OrthoDB" id="408631at2759"/>
<evidence type="ECO:0000256" key="1">
    <source>
        <dbReference type="SAM" id="SignalP"/>
    </source>
</evidence>
<feature type="domain" description="Carboxylesterase type B" evidence="2">
    <location>
        <begin position="84"/>
        <end position="480"/>
    </location>
</feature>
<dbReference type="InterPro" id="IPR050309">
    <property type="entry name" value="Type-B_Carboxylest/Lipase"/>
</dbReference>
<dbReference type="PROSITE" id="PS00941">
    <property type="entry name" value="CARBOXYLESTERASE_B_2"/>
    <property type="match status" value="1"/>
</dbReference>
<dbReference type="InterPro" id="IPR002018">
    <property type="entry name" value="CarbesteraseB"/>
</dbReference>
<evidence type="ECO:0000313" key="3">
    <source>
        <dbReference type="EMBL" id="RFU30918.1"/>
    </source>
</evidence>
<sequence>MKSVLVLSIILSFTRVVTCSPTLRSTSLPTVDLGYSVHQATINASPAWLDVSGKVLSGVPLANILNDSSTTTNGSGNLANLSLADLPLAPGTSEDCLFLDVFVPEAVFNAPHAEDGNPAGLIARSQVDGSSGIIFVSINYRLGLFGWVSGPTFQEDGIANAGLYDQRLAIEWVKKNIEKFSGSPQKITVMGESAGGGSIMHHITSYGGVKGPVPFQQAIIQSPAFIPVASNLQQENIFQSVLEVASLVTNKLITTTNQLRDLSTIELQAVNTIAIYLAENGTFTLGPAVDGHYVPAMPGVLLLHGQFDKNVNVMVGHNVDEGLTFTSPFITNQSSYTTFLSTVLPDASPKTIEYLDTVLYPPIFNSSYNYTTQLERTSLTISEMRFSCNTRFLDFAYQNDIYSYYFTVPNGVHSEDVPYTFFNGDTNTLDDFRPINVTVAHALQEFITSFTKTGTPNGDGKQTSLFPMYGDDSEVIDLGVDGFIIQTDPVANSRCDWWQKALYY</sequence>
<dbReference type="EMBL" id="NCSJ02000088">
    <property type="protein sequence ID" value="RFU30918.1"/>
    <property type="molecule type" value="Genomic_DNA"/>
</dbReference>
<keyword evidence="4" id="KW-1185">Reference proteome</keyword>
<keyword evidence="1" id="KW-0732">Signal</keyword>
<comment type="caution">
    <text evidence="3">The sequence shown here is derived from an EMBL/GenBank/DDBJ whole genome shotgun (WGS) entry which is preliminary data.</text>
</comment>
<gene>
    <name evidence="3" type="ORF">B7463_g5433</name>
</gene>
<feature type="non-terminal residue" evidence="3">
    <location>
        <position position="504"/>
    </location>
</feature>
<name>A0A3E2HBX7_SCYLI</name>
<dbReference type="STRING" id="5539.A0A3E2HBX7"/>
<dbReference type="InterPro" id="IPR029058">
    <property type="entry name" value="AB_hydrolase_fold"/>
</dbReference>
<evidence type="ECO:0000259" key="2">
    <source>
        <dbReference type="Pfam" id="PF00135"/>
    </source>
</evidence>
<dbReference type="PANTHER" id="PTHR11559">
    <property type="entry name" value="CARBOXYLESTERASE"/>
    <property type="match status" value="1"/>
</dbReference>
<feature type="signal peptide" evidence="1">
    <location>
        <begin position="1"/>
        <end position="19"/>
    </location>
</feature>